<dbReference type="RefSeq" id="WP_238466174.1">
    <property type="nucleotide sequence ID" value="NZ_JAKLJA010000023.1"/>
</dbReference>
<organism evidence="8 9">
    <name type="scientific">Paraburkholderia tagetis</name>
    <dbReference type="NCBI Taxonomy" id="2913261"/>
    <lineage>
        <taxon>Bacteria</taxon>
        <taxon>Pseudomonadati</taxon>
        <taxon>Pseudomonadota</taxon>
        <taxon>Betaproteobacteria</taxon>
        <taxon>Burkholderiales</taxon>
        <taxon>Burkholderiaceae</taxon>
        <taxon>Paraburkholderia</taxon>
    </lineage>
</organism>
<dbReference type="CDD" id="cd16424">
    <property type="entry name" value="VirB8"/>
    <property type="match status" value="1"/>
</dbReference>
<feature type="region of interest" description="Disordered" evidence="5">
    <location>
        <begin position="264"/>
        <end position="302"/>
    </location>
</feature>
<sequence>MKWIPGKTAKAQAEPAATATDANSAAALQDLAAKLADADPREMARTFFREALSFERSRQQLQENMTKIAWRVAGGAMLVALASILGSAALVQLKRPSPPVIIKDNTATGDVQVIDVAHSGTVTFGELELRAALRRYVELRERYDWYTIQDDYDTVSLMNSPREQTGYAALYSRKNAPQNVLTDKYRVVAQPGAITFVGSTAQVFFSKKIVSLSTQGSSTPTPPRTEYWVATITYEMGDLPTRSDEQVRNPTGFRVTSYSVDRDWTRSSTTDGVAPMPSAATSSQSAPSAPSAPSDVQGGASQ</sequence>
<evidence type="ECO:0000256" key="2">
    <source>
        <dbReference type="ARBA" id="ARBA00022692"/>
    </source>
</evidence>
<dbReference type="Gene3D" id="3.10.450.230">
    <property type="entry name" value="VirB8 protein"/>
    <property type="match status" value="1"/>
</dbReference>
<evidence type="ECO:0000256" key="3">
    <source>
        <dbReference type="ARBA" id="ARBA00022989"/>
    </source>
</evidence>
<accession>A0A9X1UJ20</accession>
<dbReference type="GO" id="GO:0016020">
    <property type="term" value="C:membrane"/>
    <property type="evidence" value="ECO:0007669"/>
    <property type="project" value="UniProtKB-SubCell"/>
</dbReference>
<keyword evidence="3 6" id="KW-1133">Transmembrane helix</keyword>
<name>A0A9X1UJ20_9BURK</name>
<dbReference type="EMBL" id="JAKLJA010000023">
    <property type="protein sequence ID" value="MCG5076313.1"/>
    <property type="molecule type" value="Genomic_DNA"/>
</dbReference>
<evidence type="ECO:0000313" key="8">
    <source>
        <dbReference type="EMBL" id="MCG5076313.1"/>
    </source>
</evidence>
<feature type="domain" description="Bacterial virulence protein VirB8" evidence="7">
    <location>
        <begin position="51"/>
        <end position="263"/>
    </location>
</feature>
<evidence type="ECO:0000256" key="4">
    <source>
        <dbReference type="ARBA" id="ARBA00023136"/>
    </source>
</evidence>
<gene>
    <name evidence="8" type="ORF">L5014_23545</name>
</gene>
<dbReference type="AlphaFoldDB" id="A0A9X1UJ20"/>
<comment type="subcellular location">
    <subcellularLocation>
        <location evidence="1">Membrane</location>
        <topology evidence="1">Single-pass membrane protein</topology>
    </subcellularLocation>
</comment>
<evidence type="ECO:0000313" key="9">
    <source>
        <dbReference type="Proteomes" id="UP001139308"/>
    </source>
</evidence>
<evidence type="ECO:0000259" key="7">
    <source>
        <dbReference type="Pfam" id="PF04335"/>
    </source>
</evidence>
<reference evidence="8" key="1">
    <citation type="submission" date="2022-01" db="EMBL/GenBank/DDBJ databases">
        <title>Genome sequence and assembly of Parabukholderia sp. RG36.</title>
        <authorList>
            <person name="Chhetri G."/>
        </authorList>
    </citation>
    <scope>NUCLEOTIDE SEQUENCE</scope>
    <source>
        <strain evidence="8">RG36</strain>
    </source>
</reference>
<comment type="caution">
    <text evidence="8">The sequence shown here is derived from an EMBL/GenBank/DDBJ whole genome shotgun (WGS) entry which is preliminary data.</text>
</comment>
<dbReference type="Proteomes" id="UP001139308">
    <property type="component" value="Unassembled WGS sequence"/>
</dbReference>
<dbReference type="SUPFAM" id="SSF54427">
    <property type="entry name" value="NTF2-like"/>
    <property type="match status" value="1"/>
</dbReference>
<dbReference type="InterPro" id="IPR032710">
    <property type="entry name" value="NTF2-like_dom_sf"/>
</dbReference>
<keyword evidence="4 6" id="KW-0472">Membrane</keyword>
<feature type="compositionally biased region" description="Low complexity" evidence="5">
    <location>
        <begin position="274"/>
        <end position="294"/>
    </location>
</feature>
<evidence type="ECO:0000256" key="1">
    <source>
        <dbReference type="ARBA" id="ARBA00004167"/>
    </source>
</evidence>
<dbReference type="Pfam" id="PF04335">
    <property type="entry name" value="VirB8"/>
    <property type="match status" value="1"/>
</dbReference>
<keyword evidence="9" id="KW-1185">Reference proteome</keyword>
<protein>
    <submittedName>
        <fullName evidence="8">Type IV secretion system protein</fullName>
    </submittedName>
</protein>
<feature type="transmembrane region" description="Helical" evidence="6">
    <location>
        <begin position="68"/>
        <end position="91"/>
    </location>
</feature>
<keyword evidence="2 6" id="KW-0812">Transmembrane</keyword>
<evidence type="ECO:0000256" key="5">
    <source>
        <dbReference type="SAM" id="MobiDB-lite"/>
    </source>
</evidence>
<dbReference type="InterPro" id="IPR007430">
    <property type="entry name" value="VirB8"/>
</dbReference>
<proteinExistence type="predicted"/>
<evidence type="ECO:0000256" key="6">
    <source>
        <dbReference type="SAM" id="Phobius"/>
    </source>
</evidence>